<comment type="caution">
    <text evidence="2">The sequence shown here is derived from an EMBL/GenBank/DDBJ whole genome shotgun (WGS) entry which is preliminary data.</text>
</comment>
<sequence length="255" mass="27087">MNRSPVFSAIKALRQGKAFAPAEVVAIDSLLDSLGIAANSESAAASVKIGLTLADFEAAATSLGCTSAQIRAVWEVESGGGWFRDVRGDILTIDGPGGFLDGPHLPKILFEAHIFDRHTGGRFRASHPNLSSAAWNRKLYVGGQGEYVRLWKAMQLDRNAALLSASVGGAQIMGFNHKLAGFDTVEAFWDAMKESEAAHLKAFASFIRNRGLVSALKAISSVASACIAFAKAYNGAGYAKNSYHVKIAQAHAKYA</sequence>
<proteinExistence type="predicted"/>
<dbReference type="EMBL" id="QJJM01000013">
    <property type="protein sequence ID" value="PXW71288.1"/>
    <property type="molecule type" value="Genomic_DNA"/>
</dbReference>
<gene>
    <name evidence="2" type="ORF">C7451_11334</name>
</gene>
<organism evidence="2 3">
    <name type="scientific">Blastomonas natatoria</name>
    <dbReference type="NCBI Taxonomy" id="34015"/>
    <lineage>
        <taxon>Bacteria</taxon>
        <taxon>Pseudomonadati</taxon>
        <taxon>Pseudomonadota</taxon>
        <taxon>Alphaproteobacteria</taxon>
        <taxon>Sphingomonadales</taxon>
        <taxon>Sphingomonadaceae</taxon>
        <taxon>Blastomonas</taxon>
    </lineage>
</organism>
<protein>
    <submittedName>
        <fullName evidence="2">Uncharacterized protein DUF3380</fullName>
    </submittedName>
</protein>
<dbReference type="Pfam" id="PF11860">
    <property type="entry name" value="Muramidase"/>
    <property type="match status" value="1"/>
</dbReference>
<evidence type="ECO:0000313" key="2">
    <source>
        <dbReference type="EMBL" id="PXW71288.1"/>
    </source>
</evidence>
<dbReference type="Proteomes" id="UP000248014">
    <property type="component" value="Unassembled WGS sequence"/>
</dbReference>
<dbReference type="RefSeq" id="WP_110299841.1">
    <property type="nucleotide sequence ID" value="NZ_QJJM01000013.1"/>
</dbReference>
<evidence type="ECO:0000313" key="3">
    <source>
        <dbReference type="Proteomes" id="UP000248014"/>
    </source>
</evidence>
<reference evidence="2 3" key="1">
    <citation type="submission" date="2018-05" db="EMBL/GenBank/DDBJ databases">
        <title>Genomic Encyclopedia of Type Strains, Phase IV (KMG-IV): sequencing the most valuable type-strain genomes for metagenomic binning, comparative biology and taxonomic classification.</title>
        <authorList>
            <person name="Goeker M."/>
        </authorList>
    </citation>
    <scope>NUCLEOTIDE SEQUENCE [LARGE SCALE GENOMIC DNA]</scope>
    <source>
        <strain evidence="2 3">DSM 3183</strain>
    </source>
</reference>
<accession>A0A2V3USJ0</accession>
<dbReference type="AlphaFoldDB" id="A0A2V3USJ0"/>
<feature type="domain" description="N-acetylmuramidase" evidence="1">
    <location>
        <begin position="68"/>
        <end position="254"/>
    </location>
</feature>
<dbReference type="InterPro" id="IPR024408">
    <property type="entry name" value="Muramidase"/>
</dbReference>
<keyword evidence="3" id="KW-1185">Reference proteome</keyword>
<dbReference type="OrthoDB" id="1523598at2"/>
<name>A0A2V3USJ0_9SPHN</name>
<evidence type="ECO:0000259" key="1">
    <source>
        <dbReference type="Pfam" id="PF11860"/>
    </source>
</evidence>